<dbReference type="Proteomes" id="UP001153365">
    <property type="component" value="Unassembled WGS sequence"/>
</dbReference>
<dbReference type="PROSITE" id="PS51419">
    <property type="entry name" value="RAB"/>
    <property type="match status" value="1"/>
</dbReference>
<dbReference type="Gene3D" id="3.40.50.300">
    <property type="entry name" value="P-loop containing nucleotide triphosphate hydrolases"/>
    <property type="match status" value="1"/>
</dbReference>
<dbReference type="GO" id="GO:0007165">
    <property type="term" value="P:signal transduction"/>
    <property type="evidence" value="ECO:0007669"/>
    <property type="project" value="InterPro"/>
</dbReference>
<dbReference type="PROSITE" id="PS51420">
    <property type="entry name" value="RHO"/>
    <property type="match status" value="1"/>
</dbReference>
<evidence type="ECO:0000256" key="1">
    <source>
        <dbReference type="ARBA" id="ARBA00004342"/>
    </source>
</evidence>
<keyword evidence="2" id="KW-0547">Nucleotide-binding</keyword>
<evidence type="ECO:0000313" key="5">
    <source>
        <dbReference type="Proteomes" id="UP001153365"/>
    </source>
</evidence>
<dbReference type="PRINTS" id="PR00449">
    <property type="entry name" value="RASTRNSFRMNG"/>
</dbReference>
<dbReference type="NCBIfam" id="TIGR00231">
    <property type="entry name" value="small_GTP"/>
    <property type="match status" value="1"/>
</dbReference>
<reference evidence="4" key="1">
    <citation type="submission" date="2022-06" db="EMBL/GenBank/DDBJ databases">
        <authorList>
            <consortium name="SYNGENTA / RWTH Aachen University"/>
        </authorList>
    </citation>
    <scope>NUCLEOTIDE SEQUENCE</scope>
</reference>
<dbReference type="InterPro" id="IPR005225">
    <property type="entry name" value="Small_GTP-bd"/>
</dbReference>
<dbReference type="GO" id="GO:0005886">
    <property type="term" value="C:plasma membrane"/>
    <property type="evidence" value="ECO:0007669"/>
    <property type="project" value="UniProtKB-SubCell"/>
</dbReference>
<evidence type="ECO:0000256" key="2">
    <source>
        <dbReference type="ARBA" id="ARBA00022741"/>
    </source>
</evidence>
<dbReference type="EMBL" id="CALTRL010001498">
    <property type="protein sequence ID" value="CAH7672799.1"/>
    <property type="molecule type" value="Genomic_DNA"/>
</dbReference>
<proteinExistence type="predicted"/>
<comment type="caution">
    <text evidence="4">The sequence shown here is derived from an EMBL/GenBank/DDBJ whole genome shotgun (WGS) entry which is preliminary data.</text>
</comment>
<keyword evidence="3" id="KW-0342">GTP-binding</keyword>
<keyword evidence="4" id="KW-0378">Hydrolase</keyword>
<dbReference type="Pfam" id="PF00071">
    <property type="entry name" value="Ras"/>
    <property type="match status" value="2"/>
</dbReference>
<dbReference type="AlphaFoldDB" id="A0AAV0AXR8"/>
<dbReference type="PANTHER" id="PTHR24070">
    <property type="entry name" value="RAS, DI-RAS, AND RHEB FAMILY MEMBERS OF SMALL GTPASE SUPERFAMILY"/>
    <property type="match status" value="1"/>
</dbReference>
<protein>
    <submittedName>
        <fullName evidence="4">P-loop containing nucleoside triphosphate hydrolase protein</fullName>
    </submittedName>
</protein>
<dbReference type="GO" id="GO:0005525">
    <property type="term" value="F:GTP binding"/>
    <property type="evidence" value="ECO:0007669"/>
    <property type="project" value="UniProtKB-KW"/>
</dbReference>
<dbReference type="SMART" id="SM00173">
    <property type="entry name" value="RAS"/>
    <property type="match status" value="1"/>
</dbReference>
<dbReference type="PROSITE" id="PS51421">
    <property type="entry name" value="RAS"/>
    <property type="match status" value="1"/>
</dbReference>
<dbReference type="SMART" id="SM00174">
    <property type="entry name" value="RHO"/>
    <property type="match status" value="1"/>
</dbReference>
<keyword evidence="5" id="KW-1185">Reference proteome</keyword>
<dbReference type="InterPro" id="IPR001806">
    <property type="entry name" value="Small_GTPase"/>
</dbReference>
<organism evidence="4 5">
    <name type="scientific">Phakopsora pachyrhizi</name>
    <name type="common">Asian soybean rust disease fungus</name>
    <dbReference type="NCBI Taxonomy" id="170000"/>
    <lineage>
        <taxon>Eukaryota</taxon>
        <taxon>Fungi</taxon>
        <taxon>Dikarya</taxon>
        <taxon>Basidiomycota</taxon>
        <taxon>Pucciniomycotina</taxon>
        <taxon>Pucciniomycetes</taxon>
        <taxon>Pucciniales</taxon>
        <taxon>Phakopsoraceae</taxon>
        <taxon>Phakopsora</taxon>
    </lineage>
</organism>
<dbReference type="GO" id="GO:0003924">
    <property type="term" value="F:GTPase activity"/>
    <property type="evidence" value="ECO:0007669"/>
    <property type="project" value="InterPro"/>
</dbReference>
<name>A0AAV0AXR8_PHAPC</name>
<dbReference type="SMART" id="SM00175">
    <property type="entry name" value="RAB"/>
    <property type="match status" value="1"/>
</dbReference>
<gene>
    <name evidence="4" type="ORF">PPACK8108_LOCUS7634</name>
</gene>
<comment type="subcellular location">
    <subcellularLocation>
        <location evidence="1">Cell membrane</location>
        <topology evidence="1">Lipid-anchor</topology>
        <orientation evidence="1">Cytoplasmic side</orientation>
    </subcellularLocation>
</comment>
<sequence>MPNKSNKKSSKESNKITIVVLGEGGVGKSSMTLNYIRNEFSESYDPTIDDSYLTTVVLDGMEWLIEVIDTAGQEEYRGLWVEHALSQGDAFIIVYAINSESSLRILPSFLQSISQNKNFDNLKSSGSSHGMQAVAEDKSDNLNMKRCPFPFAVAGNKSDLESDRAVPTQDGSRLASLAGGLFYECSAKADVNVKEVFNELIRATIRLRRLRAAHKKNPKTSKLSSFYCKYRVQ</sequence>
<evidence type="ECO:0000313" key="4">
    <source>
        <dbReference type="EMBL" id="CAH7672799.1"/>
    </source>
</evidence>
<dbReference type="SUPFAM" id="SSF52540">
    <property type="entry name" value="P-loop containing nucleoside triphosphate hydrolases"/>
    <property type="match status" value="1"/>
</dbReference>
<accession>A0AAV0AXR8</accession>
<dbReference type="InterPro" id="IPR027417">
    <property type="entry name" value="P-loop_NTPase"/>
</dbReference>
<evidence type="ECO:0000256" key="3">
    <source>
        <dbReference type="ARBA" id="ARBA00023134"/>
    </source>
</evidence>
<dbReference type="InterPro" id="IPR020849">
    <property type="entry name" value="Small_GTPase_Ras-type"/>
</dbReference>